<keyword evidence="3" id="KW-1185">Reference proteome</keyword>
<feature type="region of interest" description="Disordered" evidence="1">
    <location>
        <begin position="128"/>
        <end position="148"/>
    </location>
</feature>
<evidence type="ECO:0000256" key="1">
    <source>
        <dbReference type="SAM" id="MobiDB-lite"/>
    </source>
</evidence>
<dbReference type="Proteomes" id="UP001303046">
    <property type="component" value="Unassembled WGS sequence"/>
</dbReference>
<sequence>MTSVRRLSQTGFLHRFEGHDFWCITVRIAYTHIRRLETLTDFLYRSPLHVRPLLRSKPIHKSSEILIVAETEHFHRFGYSYMFSWLVVAHDIAGYVQLRKRCMGNRQSGYAKRTAAGADAPEIVDGSNYSSLDSKTGSSTSDLSTFDTSLDEGVMETGVCSTSSEEEYGDHEMSDVDEVQKVVAEHNSAALRMEFNNLEEGWDSEFSTVSPSEMTTTDQSALPSPLTNQSTPFRLPVEKASKATTECPETTSSNAAESTCSSSSSSLNSMDTWYGLPSLIETSIKSRLEAFAKPGLDDELWIAKTHSYFDNEATYKHKPKKAALGRRLRIGALQKKSWTSMMREMALRHPLPVNPAPFPLSKAMDDLKLRPEKRFVIQAN</sequence>
<evidence type="ECO:0000313" key="3">
    <source>
        <dbReference type="Proteomes" id="UP001303046"/>
    </source>
</evidence>
<proteinExistence type="predicted"/>
<gene>
    <name evidence="2" type="primary">Necator_chrV.g18921</name>
    <name evidence="2" type="ORF">RB195_014130</name>
</gene>
<name>A0ABR1DYR8_NECAM</name>
<feature type="region of interest" description="Disordered" evidence="1">
    <location>
        <begin position="208"/>
        <end position="232"/>
    </location>
</feature>
<reference evidence="2 3" key="1">
    <citation type="submission" date="2023-08" db="EMBL/GenBank/DDBJ databases">
        <title>A Necator americanus chromosomal reference genome.</title>
        <authorList>
            <person name="Ilik V."/>
            <person name="Petrzelkova K.J."/>
            <person name="Pardy F."/>
            <person name="Fuh T."/>
            <person name="Niatou-Singa F.S."/>
            <person name="Gouil Q."/>
            <person name="Baker L."/>
            <person name="Ritchie M.E."/>
            <person name="Jex A.R."/>
            <person name="Gazzola D."/>
            <person name="Li H."/>
            <person name="Toshio Fujiwara R."/>
            <person name="Zhan B."/>
            <person name="Aroian R.V."/>
            <person name="Pafco B."/>
            <person name="Schwarz E.M."/>
        </authorList>
    </citation>
    <scope>NUCLEOTIDE SEQUENCE [LARGE SCALE GENOMIC DNA]</scope>
    <source>
        <strain evidence="2 3">Aroian</strain>
        <tissue evidence="2">Whole animal</tissue>
    </source>
</reference>
<accession>A0ABR1DYR8</accession>
<organism evidence="2 3">
    <name type="scientific">Necator americanus</name>
    <name type="common">Human hookworm</name>
    <dbReference type="NCBI Taxonomy" id="51031"/>
    <lineage>
        <taxon>Eukaryota</taxon>
        <taxon>Metazoa</taxon>
        <taxon>Ecdysozoa</taxon>
        <taxon>Nematoda</taxon>
        <taxon>Chromadorea</taxon>
        <taxon>Rhabditida</taxon>
        <taxon>Rhabditina</taxon>
        <taxon>Rhabditomorpha</taxon>
        <taxon>Strongyloidea</taxon>
        <taxon>Ancylostomatidae</taxon>
        <taxon>Bunostominae</taxon>
        <taxon>Necator</taxon>
    </lineage>
</organism>
<feature type="compositionally biased region" description="Low complexity" evidence="1">
    <location>
        <begin position="130"/>
        <end position="148"/>
    </location>
</feature>
<protein>
    <submittedName>
        <fullName evidence="2">Uncharacterized protein</fullName>
    </submittedName>
</protein>
<comment type="caution">
    <text evidence="2">The sequence shown here is derived from an EMBL/GenBank/DDBJ whole genome shotgun (WGS) entry which is preliminary data.</text>
</comment>
<dbReference type="EMBL" id="JAVFWL010000005">
    <property type="protein sequence ID" value="KAK6755572.1"/>
    <property type="molecule type" value="Genomic_DNA"/>
</dbReference>
<evidence type="ECO:0000313" key="2">
    <source>
        <dbReference type="EMBL" id="KAK6755572.1"/>
    </source>
</evidence>